<dbReference type="OrthoDB" id="4788805at2759"/>
<dbReference type="Proteomes" id="UP000325579">
    <property type="component" value="Unassembled WGS sequence"/>
</dbReference>
<reference evidence="2 3" key="1">
    <citation type="submission" date="2019-04" db="EMBL/GenBank/DDBJ databases">
        <authorList>
            <consortium name="DOE Joint Genome Institute"/>
            <person name="Mondo S."/>
            <person name="Kjaerbolling I."/>
            <person name="Vesth T."/>
            <person name="Frisvad J.C."/>
            <person name="Nybo J.L."/>
            <person name="Theobald S."/>
            <person name="Kildgaard S."/>
            <person name="Isbrandt T."/>
            <person name="Kuo A."/>
            <person name="Sato A."/>
            <person name="Lyhne E.K."/>
            <person name="Kogle M.E."/>
            <person name="Wiebenga A."/>
            <person name="Kun R.S."/>
            <person name="Lubbers R.J."/>
            <person name="Makela M.R."/>
            <person name="Barry K."/>
            <person name="Chovatia M."/>
            <person name="Clum A."/>
            <person name="Daum C."/>
            <person name="Haridas S."/>
            <person name="He G."/>
            <person name="LaButti K."/>
            <person name="Lipzen A."/>
            <person name="Riley R."/>
            <person name="Salamov A."/>
            <person name="Simmons B.A."/>
            <person name="Magnuson J.K."/>
            <person name="Henrissat B."/>
            <person name="Mortensen U.H."/>
            <person name="Larsen T.O."/>
            <person name="Devries R.P."/>
            <person name="Grigoriev I.V."/>
            <person name="Machida M."/>
            <person name="Baker S.E."/>
            <person name="Andersen M.R."/>
            <person name="Cantor M.N."/>
            <person name="Hua S.X."/>
        </authorList>
    </citation>
    <scope>NUCLEOTIDE SEQUENCE [LARGE SCALE GENOMIC DNA]</scope>
    <source>
        <strain evidence="2 3">CBS 119388</strain>
    </source>
</reference>
<protein>
    <submittedName>
        <fullName evidence="2">Uncharacterized protein</fullName>
    </submittedName>
</protein>
<keyword evidence="3" id="KW-1185">Reference proteome</keyword>
<organism evidence="2 3">
    <name type="scientific">Aspergillus pseudonomiae</name>
    <dbReference type="NCBI Taxonomy" id="1506151"/>
    <lineage>
        <taxon>Eukaryota</taxon>
        <taxon>Fungi</taxon>
        <taxon>Dikarya</taxon>
        <taxon>Ascomycota</taxon>
        <taxon>Pezizomycotina</taxon>
        <taxon>Eurotiomycetes</taxon>
        <taxon>Eurotiomycetidae</taxon>
        <taxon>Eurotiales</taxon>
        <taxon>Aspergillaceae</taxon>
        <taxon>Aspergillus</taxon>
        <taxon>Aspergillus subgen. Circumdati</taxon>
    </lineage>
</organism>
<name>A0A5N7CY13_9EURO</name>
<dbReference type="RefSeq" id="XP_031936399.1">
    <property type="nucleotide sequence ID" value="XM_032088179.1"/>
</dbReference>
<dbReference type="PROSITE" id="PS51257">
    <property type="entry name" value="PROKAR_LIPOPROTEIN"/>
    <property type="match status" value="1"/>
</dbReference>
<feature type="signal peptide" evidence="1">
    <location>
        <begin position="1"/>
        <end position="19"/>
    </location>
</feature>
<keyword evidence="1" id="KW-0732">Signal</keyword>
<proteinExistence type="predicted"/>
<accession>A0A5N7CY13</accession>
<dbReference type="EMBL" id="ML736841">
    <property type="protein sequence ID" value="KAE8399080.1"/>
    <property type="molecule type" value="Genomic_DNA"/>
</dbReference>
<evidence type="ECO:0000313" key="3">
    <source>
        <dbReference type="Proteomes" id="UP000325579"/>
    </source>
</evidence>
<dbReference type="AlphaFoldDB" id="A0A5N7CY13"/>
<sequence>MKFTVITLTLVALVAGASAASCPSLFPHDTVWGEWNLCCDYIGPNDVSIFLCDVANHCCDQNGYNTGSGAPGC</sequence>
<evidence type="ECO:0000256" key="1">
    <source>
        <dbReference type="SAM" id="SignalP"/>
    </source>
</evidence>
<feature type="chain" id="PRO_5025007646" evidence="1">
    <location>
        <begin position="20"/>
        <end position="73"/>
    </location>
</feature>
<gene>
    <name evidence="2" type="ORF">BDV37DRAFT_287909</name>
</gene>
<evidence type="ECO:0000313" key="2">
    <source>
        <dbReference type="EMBL" id="KAE8399080.1"/>
    </source>
</evidence>
<dbReference type="GeneID" id="43672870"/>